<protein>
    <recommendedName>
        <fullName evidence="2">EF-hand domain-containing protein</fullName>
    </recommendedName>
</protein>
<feature type="domain" description="EF-hand" evidence="2">
    <location>
        <begin position="252"/>
        <end position="287"/>
    </location>
</feature>
<dbReference type="Pfam" id="PF13833">
    <property type="entry name" value="EF-hand_8"/>
    <property type="match status" value="1"/>
</dbReference>
<dbReference type="Gene3D" id="3.30.40.10">
    <property type="entry name" value="Zinc/RING finger domain, C3HC4 (zinc finger)"/>
    <property type="match status" value="1"/>
</dbReference>
<organism evidence="3 4">
    <name type="scientific">Magallana gigas</name>
    <name type="common">Pacific oyster</name>
    <name type="synonym">Crassostrea gigas</name>
    <dbReference type="NCBI Taxonomy" id="29159"/>
    <lineage>
        <taxon>Eukaryota</taxon>
        <taxon>Metazoa</taxon>
        <taxon>Spiralia</taxon>
        <taxon>Lophotrochozoa</taxon>
        <taxon>Mollusca</taxon>
        <taxon>Bivalvia</taxon>
        <taxon>Autobranchia</taxon>
        <taxon>Pteriomorphia</taxon>
        <taxon>Ostreida</taxon>
        <taxon>Ostreoidea</taxon>
        <taxon>Ostreidae</taxon>
        <taxon>Magallana</taxon>
    </lineage>
</organism>
<dbReference type="InterPro" id="IPR013083">
    <property type="entry name" value="Znf_RING/FYVE/PHD"/>
</dbReference>
<dbReference type="InterPro" id="IPR018247">
    <property type="entry name" value="EF_Hand_1_Ca_BS"/>
</dbReference>
<dbReference type="InterPro" id="IPR011992">
    <property type="entry name" value="EF-hand-dom_pair"/>
</dbReference>
<dbReference type="SUPFAM" id="SSF57903">
    <property type="entry name" value="FYVE/PHD zinc finger"/>
    <property type="match status" value="1"/>
</dbReference>
<dbReference type="Proteomes" id="UP000005408">
    <property type="component" value="Unassembled WGS sequence"/>
</dbReference>
<dbReference type="PROSITE" id="PS00018">
    <property type="entry name" value="EF_HAND_1"/>
    <property type="match status" value="1"/>
</dbReference>
<proteinExistence type="predicted"/>
<dbReference type="OMA" id="GSIGWWE"/>
<keyword evidence="4" id="KW-1185">Reference proteome</keyword>
<dbReference type="InterPro" id="IPR011011">
    <property type="entry name" value="Znf_FYVE_PHD"/>
</dbReference>
<dbReference type="EnsemblMetazoa" id="G30539.2">
    <property type="protein sequence ID" value="G30539.2:cds"/>
    <property type="gene ID" value="G30539"/>
</dbReference>
<evidence type="ECO:0000313" key="4">
    <source>
        <dbReference type="Proteomes" id="UP000005408"/>
    </source>
</evidence>
<name>A0A8W8M4E8_MAGGI</name>
<dbReference type="InterPro" id="IPR002048">
    <property type="entry name" value="EF_hand_dom"/>
</dbReference>
<dbReference type="Gene3D" id="1.10.238.10">
    <property type="entry name" value="EF-hand"/>
    <property type="match status" value="2"/>
</dbReference>
<dbReference type="SUPFAM" id="SSF47473">
    <property type="entry name" value="EF-hand"/>
    <property type="match status" value="1"/>
</dbReference>
<evidence type="ECO:0000313" key="3">
    <source>
        <dbReference type="EnsemblMetazoa" id="G30539.2:cds"/>
    </source>
</evidence>
<reference evidence="3" key="1">
    <citation type="submission" date="2022-08" db="UniProtKB">
        <authorList>
            <consortium name="EnsemblMetazoa"/>
        </authorList>
    </citation>
    <scope>IDENTIFICATION</scope>
    <source>
        <strain evidence="3">05x7-T-G4-1.051#20</strain>
    </source>
</reference>
<dbReference type="Pfam" id="PF16744">
    <property type="entry name" value="zf-RING_15"/>
    <property type="match status" value="1"/>
</dbReference>
<dbReference type="CDD" id="cd15489">
    <property type="entry name" value="PHD_SF"/>
    <property type="match status" value="1"/>
</dbReference>
<accession>A0A8W8M4E8</accession>
<dbReference type="AlphaFoldDB" id="A0A8W8M4E8"/>
<dbReference type="GO" id="GO:0005509">
    <property type="term" value="F:calcium ion binding"/>
    <property type="evidence" value="ECO:0007669"/>
    <property type="project" value="InterPro"/>
</dbReference>
<dbReference type="SMART" id="SM00054">
    <property type="entry name" value="EFh"/>
    <property type="match status" value="3"/>
</dbReference>
<evidence type="ECO:0000256" key="1">
    <source>
        <dbReference type="ARBA" id="ARBA00022837"/>
    </source>
</evidence>
<sequence>MDDDEVSSWHTKVKPKALVVGSMIKYCKDRLKAREEINDFISEMKEDLQKTSKDLSEEKPDAREWYIRKKSCASFLYINHRDVEHLNQISEEEPIACSACKMEFREVETEYPCRVCDSVFHKDCVLEMKDIHPSHIEAVEKANTSVGWSCPACDDLGLLLTEEELHDIIDTFEEEIKPKDGQISPGEFKNFKKKQLGHQLSEEDHEHLDLEFRLADRDGNGIIDWWEFLNYQTKVKLAMRDQRELVDMLTEKEVRVAKLAFSHMDVNKDGKVTELEAKKAFSDYFGQVNMNDRRRCSVIESYARHATARAMALDIKDTGAVTWPEFLNGQAKFIIGVRPNPTQ</sequence>
<evidence type="ECO:0000259" key="2">
    <source>
        <dbReference type="PROSITE" id="PS50222"/>
    </source>
</evidence>
<keyword evidence="1" id="KW-0106">Calcium</keyword>
<dbReference type="PROSITE" id="PS50222">
    <property type="entry name" value="EF_HAND_2"/>
    <property type="match status" value="2"/>
</dbReference>
<feature type="domain" description="EF-hand" evidence="2">
    <location>
        <begin position="203"/>
        <end position="238"/>
    </location>
</feature>
<dbReference type="InterPro" id="IPR031946">
    <property type="entry name" value="KIAA1045_Zf_RING"/>
</dbReference>
<dbReference type="OrthoDB" id="9978298at2759"/>